<dbReference type="InterPro" id="IPR044746">
    <property type="entry name" value="ABCC_6TM_D1"/>
</dbReference>
<dbReference type="GO" id="GO:0016887">
    <property type="term" value="F:ATP hydrolysis activity"/>
    <property type="evidence" value="ECO:0007669"/>
    <property type="project" value="InterPro"/>
</dbReference>
<dbReference type="GO" id="GO:0016020">
    <property type="term" value="C:membrane"/>
    <property type="evidence" value="ECO:0007669"/>
    <property type="project" value="UniProtKB-SubCell"/>
</dbReference>
<name>A0A2P6NQV3_9EUKA</name>
<keyword evidence="8 10" id="KW-0472">Membrane</keyword>
<dbReference type="CDD" id="cd18580">
    <property type="entry name" value="ABC_6TM_ABCC_D2"/>
    <property type="match status" value="1"/>
</dbReference>
<dbReference type="FunFam" id="3.40.50.300:FF:000997">
    <property type="entry name" value="Multidrug resistance-associated protein 1"/>
    <property type="match status" value="1"/>
</dbReference>
<evidence type="ECO:0000259" key="12">
    <source>
        <dbReference type="PROSITE" id="PS50929"/>
    </source>
</evidence>
<evidence type="ECO:0000256" key="7">
    <source>
        <dbReference type="ARBA" id="ARBA00022989"/>
    </source>
</evidence>
<dbReference type="SMART" id="SM00382">
    <property type="entry name" value="AAA"/>
    <property type="match status" value="2"/>
</dbReference>
<dbReference type="GO" id="GO:0005524">
    <property type="term" value="F:ATP binding"/>
    <property type="evidence" value="ECO:0007669"/>
    <property type="project" value="UniProtKB-KW"/>
</dbReference>
<dbReference type="InterPro" id="IPR036640">
    <property type="entry name" value="ABC1_TM_sf"/>
</dbReference>
<evidence type="ECO:0000256" key="9">
    <source>
        <dbReference type="SAM" id="MobiDB-lite"/>
    </source>
</evidence>
<dbReference type="PANTHER" id="PTHR24223">
    <property type="entry name" value="ATP-BINDING CASSETTE SUB-FAMILY C"/>
    <property type="match status" value="1"/>
</dbReference>
<gene>
    <name evidence="13" type="ORF">PROFUN_05487</name>
</gene>
<dbReference type="InterPro" id="IPR050173">
    <property type="entry name" value="ABC_transporter_C-like"/>
</dbReference>
<protein>
    <submittedName>
        <fullName evidence="13">ATP-dependent bile acid permease</fullName>
    </submittedName>
</protein>
<feature type="compositionally biased region" description="Basic and acidic residues" evidence="9">
    <location>
        <begin position="685"/>
        <end position="698"/>
    </location>
</feature>
<keyword evidence="6" id="KW-0067">ATP-binding</keyword>
<dbReference type="InterPro" id="IPR003593">
    <property type="entry name" value="AAA+_ATPase"/>
</dbReference>
<feature type="domain" description="ABC transporter" evidence="11">
    <location>
        <begin position="1081"/>
        <end position="1315"/>
    </location>
</feature>
<keyword evidence="14" id="KW-1185">Reference proteome</keyword>
<accession>A0A2P6NQV3</accession>
<evidence type="ECO:0000259" key="11">
    <source>
        <dbReference type="PROSITE" id="PS50893"/>
    </source>
</evidence>
<feature type="domain" description="ABC transporter" evidence="11">
    <location>
        <begin position="451"/>
        <end position="674"/>
    </location>
</feature>
<dbReference type="InterPro" id="IPR027417">
    <property type="entry name" value="P-loop_NTPase"/>
</dbReference>
<dbReference type="SUPFAM" id="SSF52540">
    <property type="entry name" value="P-loop containing nucleoside triphosphate hydrolases"/>
    <property type="match status" value="2"/>
</dbReference>
<feature type="transmembrane region" description="Helical" evidence="10">
    <location>
        <begin position="781"/>
        <end position="799"/>
    </location>
</feature>
<feature type="transmembrane region" description="Helical" evidence="10">
    <location>
        <begin position="175"/>
        <end position="195"/>
    </location>
</feature>
<dbReference type="FunFam" id="3.40.50.300:FF:000163">
    <property type="entry name" value="Multidrug resistance-associated protein member 4"/>
    <property type="match status" value="1"/>
</dbReference>
<dbReference type="GO" id="GO:0140359">
    <property type="term" value="F:ABC-type transporter activity"/>
    <property type="evidence" value="ECO:0007669"/>
    <property type="project" value="InterPro"/>
</dbReference>
<evidence type="ECO:0000313" key="14">
    <source>
        <dbReference type="Proteomes" id="UP000241769"/>
    </source>
</evidence>
<keyword evidence="2" id="KW-0813">Transport</keyword>
<dbReference type="InterPro" id="IPR011527">
    <property type="entry name" value="ABC1_TM_dom"/>
</dbReference>
<feature type="domain" description="ABC transmembrane type-1" evidence="12">
    <location>
        <begin position="131"/>
        <end position="409"/>
    </location>
</feature>
<dbReference type="CDD" id="cd03244">
    <property type="entry name" value="ABCC_MRP_domain2"/>
    <property type="match status" value="1"/>
</dbReference>
<organism evidence="13 14">
    <name type="scientific">Planoprotostelium fungivorum</name>
    <dbReference type="NCBI Taxonomy" id="1890364"/>
    <lineage>
        <taxon>Eukaryota</taxon>
        <taxon>Amoebozoa</taxon>
        <taxon>Evosea</taxon>
        <taxon>Variosea</taxon>
        <taxon>Cavosteliida</taxon>
        <taxon>Cavosteliaceae</taxon>
        <taxon>Planoprotostelium</taxon>
    </lineage>
</organism>
<feature type="transmembrane region" description="Helical" evidence="10">
    <location>
        <begin position="883"/>
        <end position="901"/>
    </location>
</feature>
<feature type="compositionally biased region" description="Acidic residues" evidence="9">
    <location>
        <begin position="23"/>
        <end position="34"/>
    </location>
</feature>
<evidence type="ECO:0000256" key="1">
    <source>
        <dbReference type="ARBA" id="ARBA00004141"/>
    </source>
</evidence>
<dbReference type="OrthoDB" id="29192at2759"/>
<reference evidence="13 14" key="1">
    <citation type="journal article" date="2018" name="Genome Biol. Evol.">
        <title>Multiple Roots of Fruiting Body Formation in Amoebozoa.</title>
        <authorList>
            <person name="Hillmann F."/>
            <person name="Forbes G."/>
            <person name="Novohradska S."/>
            <person name="Ferling I."/>
            <person name="Riege K."/>
            <person name="Groth M."/>
            <person name="Westermann M."/>
            <person name="Marz M."/>
            <person name="Spaller T."/>
            <person name="Winckler T."/>
            <person name="Schaap P."/>
            <person name="Glockner G."/>
        </authorList>
    </citation>
    <scope>NUCLEOTIDE SEQUENCE [LARGE SCALE GENOMIC DNA]</scope>
    <source>
        <strain evidence="13 14">Jena</strain>
    </source>
</reference>
<dbReference type="PROSITE" id="PS50893">
    <property type="entry name" value="ABC_TRANSPORTER_2"/>
    <property type="match status" value="2"/>
</dbReference>
<dbReference type="InterPro" id="IPR017871">
    <property type="entry name" value="ABC_transporter-like_CS"/>
</dbReference>
<keyword evidence="3 10" id="KW-0812">Transmembrane</keyword>
<dbReference type="FunFam" id="1.20.1560.10:FF:000013">
    <property type="entry name" value="ABC transporter C family member 2"/>
    <property type="match status" value="1"/>
</dbReference>
<dbReference type="InterPro" id="IPR044726">
    <property type="entry name" value="ABCC_6TM_D2"/>
</dbReference>
<dbReference type="Proteomes" id="UP000241769">
    <property type="component" value="Unassembled WGS sequence"/>
</dbReference>
<keyword evidence="4" id="KW-0677">Repeat</keyword>
<evidence type="ECO:0000256" key="4">
    <source>
        <dbReference type="ARBA" id="ARBA00022737"/>
    </source>
</evidence>
<dbReference type="Pfam" id="PF00005">
    <property type="entry name" value="ABC_tran"/>
    <property type="match status" value="2"/>
</dbReference>
<dbReference type="EMBL" id="MDYQ01000032">
    <property type="protein sequence ID" value="PRP86346.1"/>
    <property type="molecule type" value="Genomic_DNA"/>
</dbReference>
<feature type="transmembrane region" description="Helical" evidence="10">
    <location>
        <begin position="130"/>
        <end position="155"/>
    </location>
</feature>
<comment type="subcellular location">
    <subcellularLocation>
        <location evidence="1">Membrane</location>
        <topology evidence="1">Multi-pass membrane protein</topology>
    </subcellularLocation>
</comment>
<keyword evidence="5" id="KW-0547">Nucleotide-binding</keyword>
<dbReference type="SUPFAM" id="SSF90123">
    <property type="entry name" value="ABC transporter transmembrane region"/>
    <property type="match status" value="2"/>
</dbReference>
<dbReference type="Pfam" id="PF00664">
    <property type="entry name" value="ABC_membrane"/>
    <property type="match status" value="2"/>
</dbReference>
<feature type="transmembrane region" description="Helical" evidence="10">
    <location>
        <begin position="855"/>
        <end position="877"/>
    </location>
</feature>
<dbReference type="InterPro" id="IPR003439">
    <property type="entry name" value="ABC_transporter-like_ATP-bd"/>
</dbReference>
<evidence type="ECO:0000256" key="3">
    <source>
        <dbReference type="ARBA" id="ARBA00022692"/>
    </source>
</evidence>
<proteinExistence type="predicted"/>
<dbReference type="PROSITE" id="PS00211">
    <property type="entry name" value="ABC_TRANSPORTER_1"/>
    <property type="match status" value="1"/>
</dbReference>
<dbReference type="CDD" id="cd18579">
    <property type="entry name" value="ABC_6TM_ABCC_D1"/>
    <property type="match status" value="1"/>
</dbReference>
<feature type="transmembrane region" description="Helical" evidence="10">
    <location>
        <begin position="967"/>
        <end position="986"/>
    </location>
</feature>
<feature type="transmembrane region" description="Helical" evidence="10">
    <location>
        <begin position="258"/>
        <end position="277"/>
    </location>
</feature>
<dbReference type="InParanoid" id="A0A2P6NQV3"/>
<feature type="region of interest" description="Disordered" evidence="9">
    <location>
        <begin position="677"/>
        <end position="713"/>
    </location>
</feature>
<evidence type="ECO:0000256" key="2">
    <source>
        <dbReference type="ARBA" id="ARBA00022448"/>
    </source>
</evidence>
<keyword evidence="7 10" id="KW-1133">Transmembrane helix</keyword>
<evidence type="ECO:0000256" key="5">
    <source>
        <dbReference type="ARBA" id="ARBA00022741"/>
    </source>
</evidence>
<dbReference type="Gene3D" id="1.20.1560.10">
    <property type="entry name" value="ABC transporter type 1, transmembrane domain"/>
    <property type="match status" value="2"/>
</dbReference>
<dbReference type="Gene3D" id="3.40.50.300">
    <property type="entry name" value="P-loop containing nucleotide triphosphate hydrolases"/>
    <property type="match status" value="2"/>
</dbReference>
<feature type="transmembrane region" description="Helical" evidence="10">
    <location>
        <begin position="357"/>
        <end position="380"/>
    </location>
</feature>
<evidence type="ECO:0000313" key="13">
    <source>
        <dbReference type="EMBL" id="PRP86346.1"/>
    </source>
</evidence>
<sequence>MSFEQSGAKSDDDENHNTTIPLEDSDLSEEDLDEVDLSDSQHKSFLDQSGISREQNANLFSRLFFIWSDATVRLGAKRPLTPDDLGTFPPHLTSTASAYRLITLLYGDAESTRTIRSLWYAMWLFIRRGFFFCIFLGMVGGIRDVLGPIFLRYLLESVQQRVNPEQKLSRVYGPYDGWILAVSWFLVNLIGSYACQHLWWRGFNNGLSLRMALNTIVLRKIMRCSPAAKAKATTGQMMNLVAVDTWNMWEWIWDPNNIFLPFFLITGNVVFLSSILGWTIVGIIALCLTVLVPVNALVSRINLKATEEVIRFTDERISKMGQLLHAMGFVKLYNWEEAFRRRISAVRLKETKLIKKLAFLRCGTLSLWTFTPPLISLVTFYFYTKWGGELTPAIAFSVMAAIQNTREPMEKWLQGIYELTSAYISAKRIDQFLKLEEVDDVEQVIDERRAVNILSGYFSWNLQTHENALRDINLEVPHGQLLAVVGPVGSGKSSLVSSLIGEIKKRSGEIRLGGKIVYTSQQAWLMNATVRDNILFGQPYDRHRYERVIEACCLATDMEHLPSGDMSEIGEKGINLSGGQKHRISLARAVYQDVDIYVFDEPLGAVDTAVAKWIFEECIEKFLAGKTRILVTHQLQFLPSVDSIAVMSKGQIAHRATYQQLMSAGIDFSSIVEHQNARLRQQQPDAEKQETKKTENVQKKKKGKKEKGKLTSDEKKSEGAVGLHVYLDYISAAKHGKTLFSFAMVAFVSAQVAKILSDSYLTKWSNDLGKSEDAVDSSGISYLHLFALYIGVHCLLVLVREILLATAILRTSFSLHDSLLLSILRAKMAFFDTTPIGRILNRFSGDQKTMDMKQFYTVGEFVTCFMNIITALITICILSPPLIVPFIAVSIIFFVVQNYYIKSSRDLKRMESVSLSPVLHCFSECIGGGSIIRAYRMEEYFAADRLPVVQDVNYSAHYWHFAVNRWLGMRLELVASLIILSTAAYANLSNSIWAGLTLSYALYSVRSLTWMVRTFTAMELQMNSSDRILEYTRVPHEAPMQREADQNLSDEWPFQCDLDFANLWLRYLSAEEVQPQPANSQVKTSVAKTEDLSDTSRYVLRGITCHIQPREKIGIVGRTGAGKSSFVSALFRLTEASFGCIKVDGVDINEIGLQRLRNGISIIPQEPLLFHETVRWNLDPFGIHSDSDIWKALDRAHLREIISSLPAKLETLVSGDNFSVGQKQLMCLARVLLRKSGVLIMDEASASLDLETDELIQKTVREAFQESTVLTIAHRIHTIIDSDRIMVLDAGQLVEMDTPRELLKRPQSHFSKLVSHALEHTSPRMTKRD</sequence>
<comment type="caution">
    <text evidence="13">The sequence shown here is derived from an EMBL/GenBank/DDBJ whole genome shotgun (WGS) entry which is preliminary data.</text>
</comment>
<feature type="domain" description="ABC transmembrane type-1" evidence="12">
    <location>
        <begin position="742"/>
        <end position="943"/>
    </location>
</feature>
<evidence type="ECO:0000256" key="10">
    <source>
        <dbReference type="SAM" id="Phobius"/>
    </source>
</evidence>
<evidence type="ECO:0000256" key="8">
    <source>
        <dbReference type="ARBA" id="ARBA00023136"/>
    </source>
</evidence>
<dbReference type="PROSITE" id="PS50929">
    <property type="entry name" value="ABC_TM1F"/>
    <property type="match status" value="2"/>
</dbReference>
<dbReference type="STRING" id="1890364.A0A2P6NQV3"/>
<dbReference type="CDD" id="cd03250">
    <property type="entry name" value="ABCC_MRP_domain1"/>
    <property type="match status" value="1"/>
</dbReference>
<evidence type="ECO:0000256" key="6">
    <source>
        <dbReference type="ARBA" id="ARBA00022840"/>
    </source>
</evidence>
<feature type="region of interest" description="Disordered" evidence="9">
    <location>
        <begin position="1"/>
        <end position="34"/>
    </location>
</feature>
<feature type="transmembrane region" description="Helical" evidence="10">
    <location>
        <begin position="283"/>
        <end position="303"/>
    </location>
</feature>